<gene>
    <name evidence="14" type="ORF">J2T57_000987</name>
</gene>
<evidence type="ECO:0000256" key="13">
    <source>
        <dbReference type="PIRSR" id="PIRSR006118-2"/>
    </source>
</evidence>
<dbReference type="PIRSF" id="PIRSF006118">
    <property type="entry name" value="KDO8-P_Ptase"/>
    <property type="match status" value="1"/>
</dbReference>
<evidence type="ECO:0000256" key="2">
    <source>
        <dbReference type="ARBA" id="ARBA00001946"/>
    </source>
</evidence>
<dbReference type="SFLD" id="SFLDG01138">
    <property type="entry name" value="C1.6.2:_Deoxy-d-mannose-octulo"/>
    <property type="match status" value="1"/>
</dbReference>
<feature type="binding site" evidence="12">
    <location>
        <position position="99"/>
    </location>
    <ligand>
        <name>substrate</name>
    </ligand>
</feature>
<protein>
    <recommendedName>
        <fullName evidence="6 11">3-deoxy-D-manno-octulosonate 8-phosphate phosphatase KdsC</fullName>
        <ecNumber evidence="5 11">3.1.3.45</ecNumber>
    </recommendedName>
    <alternativeName>
        <fullName evidence="10 11">KDO 8-P phosphatase</fullName>
    </alternativeName>
</protein>
<dbReference type="SFLD" id="SFLDS00003">
    <property type="entry name" value="Haloacid_Dehalogenase"/>
    <property type="match status" value="1"/>
</dbReference>
<organism evidence="14 15">
    <name type="scientific">Natronocella acetinitrilica</name>
    <dbReference type="NCBI Taxonomy" id="414046"/>
    <lineage>
        <taxon>Bacteria</taxon>
        <taxon>Pseudomonadati</taxon>
        <taxon>Pseudomonadota</taxon>
        <taxon>Gammaproteobacteria</taxon>
        <taxon>Chromatiales</taxon>
        <taxon>Ectothiorhodospiraceae</taxon>
        <taxon>Natronocella</taxon>
    </lineage>
</organism>
<name>A0AAE3G3W5_9GAMM</name>
<dbReference type="Proteomes" id="UP001205843">
    <property type="component" value="Unassembled WGS sequence"/>
</dbReference>
<feature type="binding site" evidence="12">
    <location>
        <position position="83"/>
    </location>
    <ligand>
        <name>substrate</name>
    </ligand>
</feature>
<sequence>MDTSLPVMFRRPSDDVLARAARVRLLALDVDGVLTDGTIWYGDSGESLKPFNILDGLGLRLLLGAGIAVALITARDSNPLRRRAADLGIPHVHTAVNDKLATWKGLLADLQLDPTHAAFMGDDLIDLPVLRQAGLALTVPNAHPALQVHAHWCAEREGGGGAVREACELILAAQGSLQAILERYGHA</sequence>
<comment type="subunit">
    <text evidence="4 11">Homotetramer.</text>
</comment>
<dbReference type="EC" id="3.1.3.45" evidence="5 11"/>
<dbReference type="Pfam" id="PF08282">
    <property type="entry name" value="Hydrolase_3"/>
    <property type="match status" value="1"/>
</dbReference>
<dbReference type="InterPro" id="IPR023214">
    <property type="entry name" value="HAD_sf"/>
</dbReference>
<evidence type="ECO:0000256" key="11">
    <source>
        <dbReference type="PIRNR" id="PIRNR006118"/>
    </source>
</evidence>
<evidence type="ECO:0000256" key="10">
    <source>
        <dbReference type="ARBA" id="ARBA00031051"/>
    </source>
</evidence>
<evidence type="ECO:0000256" key="6">
    <source>
        <dbReference type="ARBA" id="ARBA00020092"/>
    </source>
</evidence>
<comment type="catalytic activity">
    <reaction evidence="1 11">
        <text>3-deoxy-alpha-D-manno-2-octulosonate-8-phosphate + H2O = 3-deoxy-alpha-D-manno-oct-2-ulosonate + phosphate</text>
        <dbReference type="Rhea" id="RHEA:11500"/>
        <dbReference type="ChEBI" id="CHEBI:15377"/>
        <dbReference type="ChEBI" id="CHEBI:43474"/>
        <dbReference type="ChEBI" id="CHEBI:85985"/>
        <dbReference type="ChEBI" id="CHEBI:85986"/>
        <dbReference type="EC" id="3.1.3.45"/>
    </reaction>
</comment>
<dbReference type="InterPro" id="IPR010023">
    <property type="entry name" value="KdsC_fam"/>
</dbReference>
<dbReference type="PANTHER" id="PTHR21485:SF3">
    <property type="entry name" value="N-ACYLNEURAMINATE CYTIDYLYLTRANSFERASE"/>
    <property type="match status" value="1"/>
</dbReference>
<evidence type="ECO:0000256" key="8">
    <source>
        <dbReference type="ARBA" id="ARBA00022801"/>
    </source>
</evidence>
<keyword evidence="8 11" id="KW-0378">Hydrolase</keyword>
<feature type="binding site" evidence="12">
    <location>
        <position position="60"/>
    </location>
    <ligand>
        <name>substrate</name>
    </ligand>
</feature>
<keyword evidence="7 11" id="KW-0479">Metal-binding</keyword>
<feature type="binding site" evidence="13">
    <location>
        <position position="29"/>
    </location>
    <ligand>
        <name>Mg(2+)</name>
        <dbReference type="ChEBI" id="CHEBI:18420"/>
    </ligand>
</feature>
<accession>A0AAE3G3W5</accession>
<dbReference type="GO" id="GO:0019143">
    <property type="term" value="F:3-deoxy-manno-octulosonate-8-phosphatase activity"/>
    <property type="evidence" value="ECO:0007669"/>
    <property type="project" value="UniProtKB-UniRule"/>
</dbReference>
<dbReference type="FunFam" id="3.40.50.1000:FF:000029">
    <property type="entry name" value="3-deoxy-D-manno-octulosonate 8-phosphate phosphatase KdsC"/>
    <property type="match status" value="1"/>
</dbReference>
<evidence type="ECO:0000256" key="5">
    <source>
        <dbReference type="ARBA" id="ARBA00013066"/>
    </source>
</evidence>
<reference evidence="14" key="1">
    <citation type="submission" date="2022-03" db="EMBL/GenBank/DDBJ databases">
        <title>Genomic Encyclopedia of Type Strains, Phase III (KMG-III): the genomes of soil and plant-associated and newly described type strains.</title>
        <authorList>
            <person name="Whitman W."/>
        </authorList>
    </citation>
    <scope>NUCLEOTIDE SEQUENCE</scope>
    <source>
        <strain evidence="14">ANL 6-2</strain>
    </source>
</reference>
<evidence type="ECO:0000256" key="12">
    <source>
        <dbReference type="PIRSR" id="PIRSR006118-1"/>
    </source>
</evidence>
<comment type="cofactor">
    <cofactor evidence="2 11 13">
        <name>Mg(2+)</name>
        <dbReference type="ChEBI" id="CHEBI:18420"/>
    </cofactor>
</comment>
<evidence type="ECO:0000256" key="9">
    <source>
        <dbReference type="ARBA" id="ARBA00022842"/>
    </source>
</evidence>
<dbReference type="Gene3D" id="3.40.50.1000">
    <property type="entry name" value="HAD superfamily/HAD-like"/>
    <property type="match status" value="1"/>
</dbReference>
<dbReference type="InterPro" id="IPR036412">
    <property type="entry name" value="HAD-like_sf"/>
</dbReference>
<comment type="similarity">
    <text evidence="3 11">Belongs to the KdsC family.</text>
</comment>
<comment type="function">
    <text evidence="11">Catalyzes the hydrolysis of 3-deoxy-D-manno-octulosonate 8-phosphate (KDO 8-P) to 3-deoxy-D-manno-octulosonate (KDO) and inorganic phosphate.</text>
</comment>
<feature type="binding site" evidence="12">
    <location>
        <position position="31"/>
    </location>
    <ligand>
        <name>substrate</name>
    </ligand>
</feature>
<evidence type="ECO:0000256" key="3">
    <source>
        <dbReference type="ARBA" id="ARBA00005893"/>
    </source>
</evidence>
<dbReference type="NCBIfam" id="TIGR01670">
    <property type="entry name" value="KdsC-phosphatas"/>
    <property type="match status" value="1"/>
</dbReference>
<evidence type="ECO:0000313" key="14">
    <source>
        <dbReference type="EMBL" id="MCP1673888.1"/>
    </source>
</evidence>
<dbReference type="RefSeq" id="WP_253475139.1">
    <property type="nucleotide sequence ID" value="NZ_JALJXV010000002.1"/>
</dbReference>
<dbReference type="SUPFAM" id="SSF56784">
    <property type="entry name" value="HAD-like"/>
    <property type="match status" value="1"/>
</dbReference>
<dbReference type="PANTHER" id="PTHR21485">
    <property type="entry name" value="HAD SUPERFAMILY MEMBERS CMAS AND KDSC"/>
    <property type="match status" value="1"/>
</dbReference>
<dbReference type="SFLD" id="SFLDG01136">
    <property type="entry name" value="C1.6:_Phosphoserine_Phosphatas"/>
    <property type="match status" value="1"/>
</dbReference>
<feature type="binding site" evidence="13">
    <location>
        <position position="122"/>
    </location>
    <ligand>
        <name>Mg(2+)</name>
        <dbReference type="ChEBI" id="CHEBI:18420"/>
    </ligand>
</feature>
<dbReference type="AlphaFoldDB" id="A0AAE3G3W5"/>
<dbReference type="GO" id="GO:0046872">
    <property type="term" value="F:metal ion binding"/>
    <property type="evidence" value="ECO:0007669"/>
    <property type="project" value="UniProtKB-UniRule"/>
</dbReference>
<evidence type="ECO:0000256" key="1">
    <source>
        <dbReference type="ARBA" id="ARBA00000898"/>
    </source>
</evidence>
<keyword evidence="15" id="KW-1185">Reference proteome</keyword>
<evidence type="ECO:0000256" key="4">
    <source>
        <dbReference type="ARBA" id="ARBA00011881"/>
    </source>
</evidence>
<keyword evidence="9 11" id="KW-0460">Magnesium</keyword>
<dbReference type="GO" id="GO:0009103">
    <property type="term" value="P:lipopolysaccharide biosynthetic process"/>
    <property type="evidence" value="ECO:0007669"/>
    <property type="project" value="UniProtKB-UniRule"/>
</dbReference>
<feature type="binding site" evidence="12">
    <location>
        <position position="75"/>
    </location>
    <ligand>
        <name>substrate</name>
    </ligand>
</feature>
<evidence type="ECO:0000256" key="7">
    <source>
        <dbReference type="ARBA" id="ARBA00022723"/>
    </source>
</evidence>
<proteinExistence type="inferred from homology"/>
<dbReference type="InterPro" id="IPR050793">
    <property type="entry name" value="CMP-NeuNAc_synthase"/>
</dbReference>
<dbReference type="GO" id="GO:0008781">
    <property type="term" value="F:N-acylneuraminate cytidylyltransferase activity"/>
    <property type="evidence" value="ECO:0007669"/>
    <property type="project" value="TreeGrafter"/>
</dbReference>
<keyword evidence="11" id="KW-0448">Lipopolysaccharide biosynthesis</keyword>
<comment type="caution">
    <text evidence="14">The sequence shown here is derived from an EMBL/GenBank/DDBJ whole genome shotgun (WGS) entry which is preliminary data.</text>
</comment>
<dbReference type="EMBL" id="JALJXV010000002">
    <property type="protein sequence ID" value="MCP1673888.1"/>
    <property type="molecule type" value="Genomic_DNA"/>
</dbReference>
<evidence type="ECO:0000313" key="15">
    <source>
        <dbReference type="Proteomes" id="UP001205843"/>
    </source>
</evidence>